<dbReference type="Gramene" id="TraesCS6A03G0317900.1">
    <property type="protein sequence ID" value="TraesCS6A03G0317900.1.CDS"/>
    <property type="gene ID" value="TraesCS6A03G0317900"/>
</dbReference>
<reference evidence="3" key="2">
    <citation type="submission" date="2018-10" db="UniProtKB">
        <authorList>
            <consortium name="EnsemblPlants"/>
        </authorList>
    </citation>
    <scope>IDENTIFICATION</scope>
</reference>
<protein>
    <submittedName>
        <fullName evidence="3">Uncharacterized protein</fullName>
    </submittedName>
</protein>
<dbReference type="OMA" id="VEQRPWQ"/>
<feature type="chain" id="PRO_5043178289" evidence="2">
    <location>
        <begin position="22"/>
        <end position="324"/>
    </location>
</feature>
<proteinExistence type="predicted"/>
<feature type="region of interest" description="Disordered" evidence="1">
    <location>
        <begin position="49"/>
        <end position="91"/>
    </location>
</feature>
<dbReference type="STRING" id="4565.A0A3B6NL30"/>
<feature type="compositionally biased region" description="Pro residues" evidence="1">
    <location>
        <begin position="110"/>
        <end position="119"/>
    </location>
</feature>
<feature type="region of interest" description="Disordered" evidence="1">
    <location>
        <begin position="103"/>
        <end position="132"/>
    </location>
</feature>
<name>A0A3B6NL30_WHEAT</name>
<dbReference type="SMR" id="A0A3B6NL30"/>
<keyword evidence="2" id="KW-0732">Signal</keyword>
<sequence length="324" mass="36068">MAGPGRAWAWVFCVGLRLARPEEWPDRSAMSVVSTSDLSSLEAMLNSLMGRSGGGEVTQMDDNDEEGEEEEEALESPPPPPPPPLPVLPTLRGRLPSLRRVPGAAAAGPWTPPSPPPPHKGGEDDAAAEVSGSVAELERKAAEAEARLRQKEEENAALRRRIESYHIRWLEYEIRIKSLEEDFHEQLASLQMARDAARIAQELPYVDLHEFSEPRMMKLPGEEASPRLRQAGSRRSADGGRRISAVGRLGAEFRRGSQALEKGVAALTVEQRPWQPGVPSAGSFGDLRKLKAQFRSWKKDYKVRLRKAKAEMDRDRRRQSSCWI</sequence>
<feature type="signal peptide" evidence="2">
    <location>
        <begin position="1"/>
        <end position="21"/>
    </location>
</feature>
<dbReference type="OrthoDB" id="683848at2759"/>
<evidence type="ECO:0000313" key="4">
    <source>
        <dbReference type="Proteomes" id="UP000019116"/>
    </source>
</evidence>
<feature type="compositionally biased region" description="Pro residues" evidence="1">
    <location>
        <begin position="76"/>
        <end position="87"/>
    </location>
</feature>
<organism evidence="3">
    <name type="scientific">Triticum aestivum</name>
    <name type="common">Wheat</name>
    <dbReference type="NCBI Taxonomy" id="4565"/>
    <lineage>
        <taxon>Eukaryota</taxon>
        <taxon>Viridiplantae</taxon>
        <taxon>Streptophyta</taxon>
        <taxon>Embryophyta</taxon>
        <taxon>Tracheophyta</taxon>
        <taxon>Spermatophyta</taxon>
        <taxon>Magnoliopsida</taxon>
        <taxon>Liliopsida</taxon>
        <taxon>Poales</taxon>
        <taxon>Poaceae</taxon>
        <taxon>BOP clade</taxon>
        <taxon>Pooideae</taxon>
        <taxon>Triticodae</taxon>
        <taxon>Triticeae</taxon>
        <taxon>Triticinae</taxon>
        <taxon>Triticum</taxon>
    </lineage>
</organism>
<dbReference type="AlphaFoldDB" id="A0A3B6NL30"/>
<feature type="compositionally biased region" description="Acidic residues" evidence="1">
    <location>
        <begin position="59"/>
        <end position="74"/>
    </location>
</feature>
<evidence type="ECO:0000256" key="1">
    <source>
        <dbReference type="SAM" id="MobiDB-lite"/>
    </source>
</evidence>
<accession>A0A3B6NL30</accession>
<dbReference type="Proteomes" id="UP000019116">
    <property type="component" value="Chromosome 6A"/>
</dbReference>
<evidence type="ECO:0000256" key="2">
    <source>
        <dbReference type="SAM" id="SignalP"/>
    </source>
</evidence>
<dbReference type="Gramene" id="TraesCS6A02G133500.1">
    <property type="protein sequence ID" value="TraesCS6A02G133500.1"/>
    <property type="gene ID" value="TraesCS6A02G133500"/>
</dbReference>
<keyword evidence="4" id="KW-1185">Reference proteome</keyword>
<reference evidence="3" key="1">
    <citation type="submission" date="2018-08" db="EMBL/GenBank/DDBJ databases">
        <authorList>
            <person name="Rossello M."/>
        </authorList>
    </citation>
    <scope>NUCLEOTIDE SEQUENCE [LARGE SCALE GENOMIC DNA]</scope>
    <source>
        <strain evidence="3">cv. Chinese Spring</strain>
    </source>
</reference>
<evidence type="ECO:0000313" key="3">
    <source>
        <dbReference type="EnsemblPlants" id="TraesCS6A02G133500.1"/>
    </source>
</evidence>
<dbReference type="EnsemblPlants" id="TraesCS6A02G133500.1">
    <property type="protein sequence ID" value="TraesCS6A02G133500.1"/>
    <property type="gene ID" value="TraesCS6A02G133500"/>
</dbReference>